<proteinExistence type="predicted"/>
<comment type="caution">
    <text evidence="2">The sequence shown here is derived from an EMBL/GenBank/DDBJ whole genome shotgun (WGS) entry which is preliminary data.</text>
</comment>
<feature type="transmembrane region" description="Helical" evidence="1">
    <location>
        <begin position="120"/>
        <end position="147"/>
    </location>
</feature>
<dbReference type="AlphaFoldDB" id="A0AAE0T9L7"/>
<feature type="transmembrane region" description="Helical" evidence="1">
    <location>
        <begin position="159"/>
        <end position="182"/>
    </location>
</feature>
<gene>
    <name evidence="2" type="ORF">CHS0354_041972</name>
</gene>
<evidence type="ECO:0000313" key="2">
    <source>
        <dbReference type="EMBL" id="KAK3606337.1"/>
    </source>
</evidence>
<sequence length="202" mass="21560">MASKTHVSAAVGIAGIALVLQVVGFVLPGWLVINIGENSIGIGLWSIESCVKEDCISITMEQVFHEPGQRMASASLSWKEYQVEATLSLIGAFLSICLLTAQTIVICVSKVNTTNSINTLAVLGASTSIGSALIGFIVVGRMAYVILNLMDVLPVISAPYALIIFALGSFVSIWVGGIEFFLRGMSRRESQTPYTNFENIAI</sequence>
<keyword evidence="1" id="KW-1133">Transmembrane helix</keyword>
<evidence type="ECO:0000313" key="3">
    <source>
        <dbReference type="Proteomes" id="UP001195483"/>
    </source>
</evidence>
<reference evidence="2" key="2">
    <citation type="journal article" date="2021" name="Genome Biol. Evol.">
        <title>Developing a high-quality reference genome for a parasitic bivalve with doubly uniparental inheritance (Bivalvia: Unionida).</title>
        <authorList>
            <person name="Smith C.H."/>
        </authorList>
    </citation>
    <scope>NUCLEOTIDE SEQUENCE</scope>
    <source>
        <strain evidence="2">CHS0354</strain>
        <tissue evidence="2">Mantle</tissue>
    </source>
</reference>
<keyword evidence="1" id="KW-0812">Transmembrane</keyword>
<feature type="transmembrane region" description="Helical" evidence="1">
    <location>
        <begin position="7"/>
        <end position="33"/>
    </location>
</feature>
<reference evidence="2" key="3">
    <citation type="submission" date="2023-05" db="EMBL/GenBank/DDBJ databases">
        <authorList>
            <person name="Smith C.H."/>
        </authorList>
    </citation>
    <scope>NUCLEOTIDE SEQUENCE</scope>
    <source>
        <strain evidence="2">CHS0354</strain>
        <tissue evidence="2">Mantle</tissue>
    </source>
</reference>
<feature type="transmembrane region" description="Helical" evidence="1">
    <location>
        <begin position="85"/>
        <end position="108"/>
    </location>
</feature>
<accession>A0AAE0T9L7</accession>
<name>A0AAE0T9L7_9BIVA</name>
<organism evidence="2 3">
    <name type="scientific">Potamilus streckersoni</name>
    <dbReference type="NCBI Taxonomy" id="2493646"/>
    <lineage>
        <taxon>Eukaryota</taxon>
        <taxon>Metazoa</taxon>
        <taxon>Spiralia</taxon>
        <taxon>Lophotrochozoa</taxon>
        <taxon>Mollusca</taxon>
        <taxon>Bivalvia</taxon>
        <taxon>Autobranchia</taxon>
        <taxon>Heteroconchia</taxon>
        <taxon>Palaeoheterodonta</taxon>
        <taxon>Unionida</taxon>
        <taxon>Unionoidea</taxon>
        <taxon>Unionidae</taxon>
        <taxon>Ambleminae</taxon>
        <taxon>Lampsilini</taxon>
        <taxon>Potamilus</taxon>
    </lineage>
</organism>
<keyword evidence="1" id="KW-0472">Membrane</keyword>
<evidence type="ECO:0000256" key="1">
    <source>
        <dbReference type="SAM" id="Phobius"/>
    </source>
</evidence>
<dbReference type="EMBL" id="JAEAOA010002352">
    <property type="protein sequence ID" value="KAK3606337.1"/>
    <property type="molecule type" value="Genomic_DNA"/>
</dbReference>
<reference evidence="2" key="1">
    <citation type="journal article" date="2021" name="Genome Biol. Evol.">
        <title>A High-Quality Reference Genome for a Parasitic Bivalve with Doubly Uniparental Inheritance (Bivalvia: Unionida).</title>
        <authorList>
            <person name="Smith C.H."/>
        </authorList>
    </citation>
    <scope>NUCLEOTIDE SEQUENCE</scope>
    <source>
        <strain evidence="2">CHS0354</strain>
    </source>
</reference>
<dbReference type="Proteomes" id="UP001195483">
    <property type="component" value="Unassembled WGS sequence"/>
</dbReference>
<keyword evidence="3" id="KW-1185">Reference proteome</keyword>
<protein>
    <submittedName>
        <fullName evidence="2">Uncharacterized protein</fullName>
    </submittedName>
</protein>